<dbReference type="Pfam" id="PF13365">
    <property type="entry name" value="Trypsin_2"/>
    <property type="match status" value="1"/>
</dbReference>
<protein>
    <submittedName>
        <fullName evidence="1">Trypsin-like peptidase domain-containing protein</fullName>
    </submittedName>
</protein>
<organism evidence="1">
    <name type="scientific">Bradyrhizobium barranii subsp. barranii</name>
    <dbReference type="NCBI Taxonomy" id="2823807"/>
    <lineage>
        <taxon>Bacteria</taxon>
        <taxon>Pseudomonadati</taxon>
        <taxon>Pseudomonadota</taxon>
        <taxon>Alphaproteobacteria</taxon>
        <taxon>Hyphomicrobiales</taxon>
        <taxon>Nitrobacteraceae</taxon>
        <taxon>Bradyrhizobium</taxon>
        <taxon>Bradyrhizobium barranii</taxon>
    </lineage>
</organism>
<dbReference type="InterPro" id="IPR009003">
    <property type="entry name" value="Peptidase_S1_PA"/>
</dbReference>
<proteinExistence type="predicted"/>
<sequence length="178" mass="19231">MAGVANVFEQRAWLARIWSNEKRASLVGTAFAIDKRHLLTCHHVVHEAGATIPGGRVYLDFPLTNKTGIWCTVLADGWCPTPAKDDAQSAGDLALLKIDDGLPDLAPLPLRLRKSYAGLAAMASPSSTRKGMPHTARSALWLALSGCGWRRPPRPCCSQDSAAHPYSWKSWKGLSASS</sequence>
<reference evidence="1" key="1">
    <citation type="submission" date="2020-06" db="EMBL/GenBank/DDBJ databases">
        <title>Whole Genome Sequence of Bradyrhizobium sp. Strain 323S2.</title>
        <authorList>
            <person name="Bromfield E.S.P."/>
        </authorList>
    </citation>
    <scope>NUCLEOTIDE SEQUENCE [LARGE SCALE GENOMIC DNA]</scope>
    <source>
        <strain evidence="1">323S2</strain>
    </source>
</reference>
<dbReference type="InterPro" id="IPR043504">
    <property type="entry name" value="Peptidase_S1_PA_chymotrypsin"/>
</dbReference>
<evidence type="ECO:0000313" key="1">
    <source>
        <dbReference type="EMBL" id="NYY92268.1"/>
    </source>
</evidence>
<accession>A0A7Z0TNF7</accession>
<comment type="caution">
    <text evidence="1">The sequence shown here is derived from an EMBL/GenBank/DDBJ whole genome shotgun (WGS) entry which is preliminary data.</text>
</comment>
<dbReference type="Gene3D" id="2.40.10.10">
    <property type="entry name" value="Trypsin-like serine proteases"/>
    <property type="match status" value="1"/>
</dbReference>
<gene>
    <name evidence="1" type="ORF">G6321_28950</name>
</gene>
<dbReference type="AlphaFoldDB" id="A0A7Z0TNF7"/>
<name>A0A7Z0TNF7_9BRAD</name>
<dbReference type="SUPFAM" id="SSF50494">
    <property type="entry name" value="Trypsin-like serine proteases"/>
    <property type="match status" value="1"/>
</dbReference>
<dbReference type="EMBL" id="JACBFH010000001">
    <property type="protein sequence ID" value="NYY92268.1"/>
    <property type="molecule type" value="Genomic_DNA"/>
</dbReference>